<accession>F1TH24</accession>
<dbReference type="OrthoDB" id="9780101at2"/>
<sequence>MKKRMLIQILAGIVIISSIPLITSGASTKRKIDVIYQGIKVVVDNVEKKVSPEPFIYNGEVYVPAKAIAGTLNKKYTFKNNKVYISNTGSAVKEYREIDLAKKPYISADSGELIKVETTDDKVPSTNIYYNPIEQDGTYTIVYALNGLAKTLSGSVGHLSQWGSDKPEMQLSFYDENDKLLYSTGVLKKGMDLLPVNINVTGALQIKIKITVNGSESYVDSYPGIKNLKILTTDY</sequence>
<dbReference type="InterPro" id="IPR008979">
    <property type="entry name" value="Galactose-bd-like_sf"/>
</dbReference>
<dbReference type="AlphaFoldDB" id="F1TH24"/>
<dbReference type="SUPFAM" id="SSF49785">
    <property type="entry name" value="Galactose-binding domain-like"/>
    <property type="match status" value="1"/>
</dbReference>
<dbReference type="InterPro" id="IPR013222">
    <property type="entry name" value="Glyco_hyd_98_carb-bd"/>
</dbReference>
<dbReference type="SUPFAM" id="SSF55383">
    <property type="entry name" value="Copper amine oxidase, domain N"/>
    <property type="match status" value="1"/>
</dbReference>
<dbReference type="Proteomes" id="UP000003860">
    <property type="component" value="Unassembled WGS sequence"/>
</dbReference>
<proteinExistence type="predicted"/>
<gene>
    <name evidence="2" type="ORF">Cpap_0876</name>
</gene>
<comment type="caution">
    <text evidence="2">The sequence shown here is derived from an EMBL/GenBank/DDBJ whole genome shotgun (WGS) entry which is preliminary data.</text>
</comment>
<evidence type="ECO:0000259" key="1">
    <source>
        <dbReference type="Pfam" id="PF08305"/>
    </source>
</evidence>
<evidence type="ECO:0000313" key="2">
    <source>
        <dbReference type="EMBL" id="EGD46264.1"/>
    </source>
</evidence>
<dbReference type="Gene3D" id="2.60.120.1060">
    <property type="entry name" value="NPCBM/NEW2 domain"/>
    <property type="match status" value="1"/>
</dbReference>
<dbReference type="EMBL" id="ACXX02000015">
    <property type="protein sequence ID" value="EGD46264.1"/>
    <property type="molecule type" value="Genomic_DNA"/>
</dbReference>
<protein>
    <recommendedName>
        <fullName evidence="1">Glycosyl hydrolase family 98 putative carbohydrate-binding module domain-containing protein</fullName>
    </recommendedName>
</protein>
<dbReference type="InterPro" id="IPR038637">
    <property type="entry name" value="NPCBM_sf"/>
</dbReference>
<reference evidence="2" key="1">
    <citation type="submission" date="2009-07" db="EMBL/GenBank/DDBJ databases">
        <authorList>
            <consortium name="US DOE Joint Genome Institute (JGI-PGF)"/>
            <person name="Lucas S."/>
            <person name="Copeland A."/>
            <person name="Lapidus A."/>
            <person name="Glavina del Rio T."/>
            <person name="Tice H."/>
            <person name="Bruce D."/>
            <person name="Goodwin L."/>
            <person name="Pitluck S."/>
            <person name="Larimer F."/>
            <person name="Land M.L."/>
            <person name="Mouttaki H."/>
            <person name="He Z."/>
            <person name="Zhou J."/>
            <person name="Hemme C.L."/>
        </authorList>
    </citation>
    <scope>NUCLEOTIDE SEQUENCE [LARGE SCALE GENOMIC DNA]</scope>
    <source>
        <strain evidence="2">DSM 2782</strain>
    </source>
</reference>
<evidence type="ECO:0000313" key="3">
    <source>
        <dbReference type="Proteomes" id="UP000003860"/>
    </source>
</evidence>
<dbReference type="STRING" id="588581.Cpap_0876"/>
<dbReference type="Pfam" id="PF08305">
    <property type="entry name" value="NPCBM"/>
    <property type="match status" value="1"/>
</dbReference>
<dbReference type="InterPro" id="IPR036582">
    <property type="entry name" value="Mao_N_sf"/>
</dbReference>
<organism evidence="2 3">
    <name type="scientific">Ruminiclostridium papyrosolvens DSM 2782</name>
    <dbReference type="NCBI Taxonomy" id="588581"/>
    <lineage>
        <taxon>Bacteria</taxon>
        <taxon>Bacillati</taxon>
        <taxon>Bacillota</taxon>
        <taxon>Clostridia</taxon>
        <taxon>Eubacteriales</taxon>
        <taxon>Oscillospiraceae</taxon>
        <taxon>Ruminiclostridium</taxon>
    </lineage>
</organism>
<name>F1TH24_9FIRM</name>
<keyword evidence="3" id="KW-1185">Reference proteome</keyword>
<dbReference type="RefSeq" id="WP_004621614.1">
    <property type="nucleotide sequence ID" value="NZ_ACXX02000015.1"/>
</dbReference>
<feature type="domain" description="Glycosyl hydrolase family 98 putative carbohydrate-binding module" evidence="1">
    <location>
        <begin position="139"/>
        <end position="220"/>
    </location>
</feature>
<reference evidence="2" key="2">
    <citation type="submission" date="2011-01" db="EMBL/GenBank/DDBJ databases">
        <title>The Non-contiguous Finished genome of Clostridium papyrosolvens.</title>
        <authorList>
            <person name="Lucas S."/>
            <person name="Copeland A."/>
            <person name="Lapidus A."/>
            <person name="Cheng J.-F."/>
            <person name="Goodwin L."/>
            <person name="Pitluck S."/>
            <person name="Misra M."/>
            <person name="Chertkov O."/>
            <person name="Detter J.C."/>
            <person name="Han C."/>
            <person name="Tapia R."/>
            <person name="Land M."/>
            <person name="Hauser L."/>
            <person name="Kyrpides N."/>
            <person name="Ivanova N."/>
            <person name="Pagani I."/>
            <person name="Mouttaki H."/>
            <person name="He Z."/>
            <person name="Zhou J."/>
            <person name="Hemme C.L."/>
            <person name="Woyke T."/>
        </authorList>
    </citation>
    <scope>NUCLEOTIDE SEQUENCE [LARGE SCALE GENOMIC DNA]</scope>
    <source>
        <strain evidence="2">DSM 2782</strain>
    </source>
</reference>